<dbReference type="SUPFAM" id="SSF52540">
    <property type="entry name" value="P-loop containing nucleoside triphosphate hydrolases"/>
    <property type="match status" value="1"/>
</dbReference>
<evidence type="ECO:0000256" key="1">
    <source>
        <dbReference type="ARBA" id="ARBA00005417"/>
    </source>
</evidence>
<dbReference type="InterPro" id="IPR017871">
    <property type="entry name" value="ABC_transporter-like_CS"/>
</dbReference>
<evidence type="ECO:0000313" key="7">
    <source>
        <dbReference type="Proteomes" id="UP001595896"/>
    </source>
</evidence>
<keyword evidence="7" id="KW-1185">Reference proteome</keyword>
<dbReference type="Pfam" id="PF00005">
    <property type="entry name" value="ABC_tran"/>
    <property type="match status" value="1"/>
</dbReference>
<evidence type="ECO:0000256" key="4">
    <source>
        <dbReference type="ARBA" id="ARBA00022840"/>
    </source>
</evidence>
<dbReference type="Proteomes" id="UP001595896">
    <property type="component" value="Unassembled WGS sequence"/>
</dbReference>
<comment type="similarity">
    <text evidence="1">Belongs to the ABC transporter superfamily.</text>
</comment>
<reference evidence="7" key="1">
    <citation type="journal article" date="2019" name="Int. J. Syst. Evol. Microbiol.">
        <title>The Global Catalogue of Microorganisms (GCM) 10K type strain sequencing project: providing services to taxonomists for standard genome sequencing and annotation.</title>
        <authorList>
            <consortium name="The Broad Institute Genomics Platform"/>
            <consortium name="The Broad Institute Genome Sequencing Center for Infectious Disease"/>
            <person name="Wu L."/>
            <person name="Ma J."/>
        </authorList>
    </citation>
    <scope>NUCLEOTIDE SEQUENCE [LARGE SCALE GENOMIC DNA]</scope>
    <source>
        <strain evidence="7">JCM 12165</strain>
    </source>
</reference>
<dbReference type="PROSITE" id="PS00211">
    <property type="entry name" value="ABC_TRANSPORTER_1"/>
    <property type="match status" value="1"/>
</dbReference>
<dbReference type="InterPro" id="IPR025302">
    <property type="entry name" value="DrrA1/2-like_C"/>
</dbReference>
<proteinExistence type="inferred from homology"/>
<dbReference type="PANTHER" id="PTHR43335:SF4">
    <property type="entry name" value="ABC TRANSPORTER, ATP-BINDING PROTEIN"/>
    <property type="match status" value="1"/>
</dbReference>
<keyword evidence="2" id="KW-0813">Transport</keyword>
<dbReference type="InterPro" id="IPR003593">
    <property type="entry name" value="AAA+_ATPase"/>
</dbReference>
<keyword evidence="4 6" id="KW-0067">ATP-binding</keyword>
<dbReference type="InterPro" id="IPR027417">
    <property type="entry name" value="P-loop_NTPase"/>
</dbReference>
<comment type="caution">
    <text evidence="6">The sequence shown here is derived from an EMBL/GenBank/DDBJ whole genome shotgun (WGS) entry which is preliminary data.</text>
</comment>
<evidence type="ECO:0000259" key="5">
    <source>
        <dbReference type="PROSITE" id="PS50893"/>
    </source>
</evidence>
<protein>
    <submittedName>
        <fullName evidence="6">ATP-binding cassette domain-containing protein</fullName>
    </submittedName>
</protein>
<evidence type="ECO:0000256" key="3">
    <source>
        <dbReference type="ARBA" id="ARBA00022741"/>
    </source>
</evidence>
<dbReference type="SMART" id="SM00382">
    <property type="entry name" value="AAA"/>
    <property type="match status" value="1"/>
</dbReference>
<gene>
    <name evidence="6" type="ORF">ACFO4L_05310</name>
</gene>
<accession>A0ABV9NTI1</accession>
<evidence type="ECO:0000256" key="2">
    <source>
        <dbReference type="ARBA" id="ARBA00022448"/>
    </source>
</evidence>
<evidence type="ECO:0000313" key="6">
    <source>
        <dbReference type="EMBL" id="MFC4736000.1"/>
    </source>
</evidence>
<dbReference type="CDD" id="cd03230">
    <property type="entry name" value="ABC_DR_subfamily_A"/>
    <property type="match status" value="1"/>
</dbReference>
<dbReference type="Gene3D" id="3.40.50.300">
    <property type="entry name" value="P-loop containing nucleotide triphosphate hydrolases"/>
    <property type="match status" value="1"/>
</dbReference>
<keyword evidence="3" id="KW-0547">Nucleotide-binding</keyword>
<dbReference type="InterPro" id="IPR003439">
    <property type="entry name" value="ABC_transporter-like_ATP-bd"/>
</dbReference>
<dbReference type="EMBL" id="JBHSGK010000004">
    <property type="protein sequence ID" value="MFC4736000.1"/>
    <property type="molecule type" value="Genomic_DNA"/>
</dbReference>
<dbReference type="RefSeq" id="WP_377908661.1">
    <property type="nucleotide sequence ID" value="NZ_JBHSGK010000004.1"/>
</dbReference>
<dbReference type="GO" id="GO:0005524">
    <property type="term" value="F:ATP binding"/>
    <property type="evidence" value="ECO:0007669"/>
    <property type="project" value="UniProtKB-KW"/>
</dbReference>
<organism evidence="6 7">
    <name type="scientific">Bacillus daqingensis</name>
    <dbReference type="NCBI Taxonomy" id="872396"/>
    <lineage>
        <taxon>Bacteria</taxon>
        <taxon>Bacillati</taxon>
        <taxon>Bacillota</taxon>
        <taxon>Bacilli</taxon>
        <taxon>Bacillales</taxon>
        <taxon>Bacillaceae</taxon>
        <taxon>Bacillus</taxon>
    </lineage>
</organism>
<dbReference type="PANTHER" id="PTHR43335">
    <property type="entry name" value="ABC TRANSPORTER, ATP-BINDING PROTEIN"/>
    <property type="match status" value="1"/>
</dbReference>
<dbReference type="Pfam" id="PF13732">
    <property type="entry name" value="DrrA1-3_C"/>
    <property type="match status" value="1"/>
</dbReference>
<sequence>MMRIIRTENLVKSFGRERVVNGISLDVYQGELFGFLGRNGAGKSTFINLITDIMKPDSGDVYLFEENFGVDAVKDRIGVLPDYSSFYDQLTGLKHLQFFSRLSGKPASKKRSFEVLAQVGLEEAARWKVGTYSFGMKKKLGVAQALIHDPELLILDEPTSGLDAESVIHMQKLVQELNREGKTIFMTSHNLPEVEKICSRIAIMKEGTIALEGSLKELQQQFQATFMVTIDTGTTLADDDKARISRGLADKKRDGSWEDGLLRVETASEDAIPLLVQQLVQLHVPIYGVSVEQPSLEDIFLHEPEQVSDDLYKT</sequence>
<name>A0ABV9NTI1_9BACI</name>
<feature type="domain" description="ABC transporter" evidence="5">
    <location>
        <begin position="5"/>
        <end position="231"/>
    </location>
</feature>
<dbReference type="PROSITE" id="PS50893">
    <property type="entry name" value="ABC_TRANSPORTER_2"/>
    <property type="match status" value="1"/>
</dbReference>